<dbReference type="InterPro" id="IPR001444">
    <property type="entry name" value="Flag_bb_rod_N"/>
</dbReference>
<comment type="subcellular location">
    <subcellularLocation>
        <location evidence="1 6">Bacterial flagellum basal body</location>
    </subcellularLocation>
</comment>
<keyword evidence="8" id="KW-0966">Cell projection</keyword>
<feature type="domain" description="Flagellar basal body rod protein N-terminal" evidence="7">
    <location>
        <begin position="20"/>
        <end position="35"/>
    </location>
</feature>
<comment type="function">
    <text evidence="5 6">Structural component of flagellum, the bacterial motility apparatus. Part of the rod structure of flagellar basal body.</text>
</comment>
<proteinExistence type="inferred from homology"/>
<comment type="similarity">
    <text evidence="2 6">Belongs to the flagella basal body rod proteins family.</text>
</comment>
<evidence type="ECO:0000256" key="4">
    <source>
        <dbReference type="ARBA" id="ARBA00023143"/>
    </source>
</evidence>
<dbReference type="NCBIfam" id="NF005280">
    <property type="entry name" value="PRK06797.1"/>
    <property type="match status" value="1"/>
</dbReference>
<organism evidence="8 9">
    <name type="scientific">Bacillus manliponensis</name>
    <dbReference type="NCBI Taxonomy" id="574376"/>
    <lineage>
        <taxon>Bacteria</taxon>
        <taxon>Bacillati</taxon>
        <taxon>Bacillota</taxon>
        <taxon>Bacilli</taxon>
        <taxon>Bacillales</taxon>
        <taxon>Bacillaceae</taxon>
        <taxon>Bacillus</taxon>
        <taxon>Bacillus cereus group</taxon>
    </lineage>
</organism>
<dbReference type="EMBL" id="JOTN01000003">
    <property type="protein sequence ID" value="KEK20632.1"/>
    <property type="molecule type" value="Genomic_DNA"/>
</dbReference>
<keyword evidence="8" id="KW-0969">Cilium</keyword>
<dbReference type="Proteomes" id="UP000027822">
    <property type="component" value="Unassembled WGS sequence"/>
</dbReference>
<evidence type="ECO:0000256" key="2">
    <source>
        <dbReference type="ARBA" id="ARBA00009677"/>
    </source>
</evidence>
<dbReference type="PIRSF" id="PIRSF002889">
    <property type="entry name" value="Rod_FlgB"/>
    <property type="match status" value="1"/>
</dbReference>
<dbReference type="AlphaFoldDB" id="A0A073K2E0"/>
<reference evidence="8 9" key="1">
    <citation type="submission" date="2014-06" db="EMBL/GenBank/DDBJ databases">
        <title>Draft genome sequence of Bacillus manliponensis JCM 15802 (MCCC 1A00708).</title>
        <authorList>
            <person name="Lai Q."/>
            <person name="Liu Y."/>
            <person name="Shao Z."/>
        </authorList>
    </citation>
    <scope>NUCLEOTIDE SEQUENCE [LARGE SCALE GENOMIC DNA]</scope>
    <source>
        <strain evidence="8 9">JCM 15802</strain>
    </source>
</reference>
<dbReference type="eggNOG" id="COG1815">
    <property type="taxonomic scope" value="Bacteria"/>
</dbReference>
<evidence type="ECO:0000256" key="5">
    <source>
        <dbReference type="ARBA" id="ARBA00024934"/>
    </source>
</evidence>
<dbReference type="OrthoDB" id="9792068at2"/>
<evidence type="ECO:0000313" key="8">
    <source>
        <dbReference type="EMBL" id="KEK20632.1"/>
    </source>
</evidence>
<protein>
    <recommendedName>
        <fullName evidence="3 6">Flagellar basal body rod protein FlgB</fullName>
    </recommendedName>
</protein>
<sequence length="135" mass="14932">MPDFTSSVGHYMSYLVAKRNTVSSNIANANTPGYKAQDVTFVEQMENGGNLYKKNEADLKTNPSFYQTSDMHLPVASTTNTYAKIQHNSLAKNQDGNSVDTSKEMIELLKTNQLYGISVQAINTQYAINQAARGR</sequence>
<evidence type="ECO:0000313" key="9">
    <source>
        <dbReference type="Proteomes" id="UP000027822"/>
    </source>
</evidence>
<dbReference type="RefSeq" id="WP_034636877.1">
    <property type="nucleotide sequence ID" value="NZ_CBCSJC010000028.1"/>
</dbReference>
<dbReference type="Pfam" id="PF00460">
    <property type="entry name" value="Flg_bb_rod"/>
    <property type="match status" value="1"/>
</dbReference>
<accession>A0A073K2E0</accession>
<evidence type="ECO:0000256" key="3">
    <source>
        <dbReference type="ARBA" id="ARBA00014376"/>
    </source>
</evidence>
<dbReference type="NCBIfam" id="TIGR01396">
    <property type="entry name" value="FlgB"/>
    <property type="match status" value="1"/>
</dbReference>
<gene>
    <name evidence="8" type="primary">flgB</name>
    <name evidence="8" type="ORF">BAMA_14575</name>
</gene>
<comment type="caution">
    <text evidence="8">The sequence shown here is derived from an EMBL/GenBank/DDBJ whole genome shotgun (WGS) entry which is preliminary data.</text>
</comment>
<evidence type="ECO:0000256" key="1">
    <source>
        <dbReference type="ARBA" id="ARBA00004117"/>
    </source>
</evidence>
<keyword evidence="8" id="KW-0282">Flagellum</keyword>
<name>A0A073K2E0_9BACI</name>
<evidence type="ECO:0000256" key="6">
    <source>
        <dbReference type="PIRNR" id="PIRNR002889"/>
    </source>
</evidence>
<dbReference type="GO" id="GO:0030694">
    <property type="term" value="C:bacterial-type flagellum basal body, rod"/>
    <property type="evidence" value="ECO:0007669"/>
    <property type="project" value="InterPro"/>
</dbReference>
<comment type="subunit">
    <text evidence="6">The basal body constitutes a major portion of the flagellar organelle and consists of a number of rings mounted on a central rod.</text>
</comment>
<keyword evidence="9" id="KW-1185">Reference proteome</keyword>
<dbReference type="InterPro" id="IPR006300">
    <property type="entry name" value="FlgB"/>
</dbReference>
<dbReference type="GO" id="GO:0071973">
    <property type="term" value="P:bacterial-type flagellum-dependent cell motility"/>
    <property type="evidence" value="ECO:0007669"/>
    <property type="project" value="InterPro"/>
</dbReference>
<evidence type="ECO:0000259" key="7">
    <source>
        <dbReference type="Pfam" id="PF00460"/>
    </source>
</evidence>
<dbReference type="STRING" id="574376.BAMA_14575"/>
<keyword evidence="4 6" id="KW-0975">Bacterial flagellum</keyword>